<dbReference type="SUPFAM" id="SSF56300">
    <property type="entry name" value="Metallo-dependent phosphatases"/>
    <property type="match status" value="1"/>
</dbReference>
<dbReference type="InterPro" id="IPR015943">
    <property type="entry name" value="WD40/YVTN_repeat-like_dom_sf"/>
</dbReference>
<dbReference type="Gene3D" id="3.60.21.10">
    <property type="match status" value="1"/>
</dbReference>
<feature type="domain" description="Calcineurin-like phosphoesterase" evidence="2">
    <location>
        <begin position="29"/>
        <end position="204"/>
    </location>
</feature>
<name>A0ABV2TFC3_9BACT</name>
<keyword evidence="5" id="KW-1185">Reference proteome</keyword>
<dbReference type="InterPro" id="IPR018391">
    <property type="entry name" value="PQQ_b-propeller_rpt"/>
</dbReference>
<dbReference type="EMBL" id="JBEXAC010000002">
    <property type="protein sequence ID" value="MET7000819.1"/>
    <property type="molecule type" value="Genomic_DNA"/>
</dbReference>
<dbReference type="SMART" id="SM00564">
    <property type="entry name" value="PQQ"/>
    <property type="match status" value="7"/>
</dbReference>
<dbReference type="InterPro" id="IPR004843">
    <property type="entry name" value="Calcineurin-like_PHP"/>
</dbReference>
<accession>A0ABV2TFC3</accession>
<gene>
    <name evidence="4" type="ORF">ABR189_25780</name>
</gene>
<evidence type="ECO:0000259" key="3">
    <source>
        <dbReference type="Pfam" id="PF13360"/>
    </source>
</evidence>
<dbReference type="RefSeq" id="WP_354663372.1">
    <property type="nucleotide sequence ID" value="NZ_JBEXAC010000002.1"/>
</dbReference>
<protein>
    <submittedName>
        <fullName evidence="4">PQQ-binding-like beta-propeller repeat protein</fullName>
    </submittedName>
</protein>
<feature type="domain" description="Pyrrolo-quinoline quinone repeat" evidence="3">
    <location>
        <begin position="356"/>
        <end position="587"/>
    </location>
</feature>
<evidence type="ECO:0000259" key="2">
    <source>
        <dbReference type="Pfam" id="PF00149"/>
    </source>
</evidence>
<organism evidence="4 5">
    <name type="scientific">Chitinophaga defluvii</name>
    <dbReference type="NCBI Taxonomy" id="3163343"/>
    <lineage>
        <taxon>Bacteria</taxon>
        <taxon>Pseudomonadati</taxon>
        <taxon>Bacteroidota</taxon>
        <taxon>Chitinophagia</taxon>
        <taxon>Chitinophagales</taxon>
        <taxon>Chitinophagaceae</taxon>
        <taxon>Chitinophaga</taxon>
    </lineage>
</organism>
<dbReference type="InterPro" id="IPR002372">
    <property type="entry name" value="PQQ_rpt_dom"/>
</dbReference>
<feature type="chain" id="PRO_5045689507" evidence="1">
    <location>
        <begin position="25"/>
        <end position="622"/>
    </location>
</feature>
<dbReference type="PANTHER" id="PTHR34512">
    <property type="entry name" value="CELL SURFACE PROTEIN"/>
    <property type="match status" value="1"/>
</dbReference>
<dbReference type="Pfam" id="PF00149">
    <property type="entry name" value="Metallophos"/>
    <property type="match status" value="1"/>
</dbReference>
<dbReference type="Proteomes" id="UP001549749">
    <property type="component" value="Unassembled WGS sequence"/>
</dbReference>
<dbReference type="SUPFAM" id="SSF50998">
    <property type="entry name" value="Quinoprotein alcohol dehydrogenase-like"/>
    <property type="match status" value="2"/>
</dbReference>
<proteinExistence type="predicted"/>
<sequence>MNKRLITHTGIFLLSCLLTLTAVAQDTLFRFALVTDTHIGNESGQEDLERTVEDINHQNVAFVIFSGDVTEFGTDDELKLAKSIISRLNKPWYIVPGNHDTKWSESGCNTFRTVFGDETFSFEHKGYWFIGTNSGPNMRMGPGQVPRENIVWLDKQLQKKSNKQQPIIYINHYPQDSSLSNWYEVLERLHGRNVKAMICGHGHTNRAFNFEGIPGIMCRSNLRAGAPIGGYNIVSIVGDSLLFNERTPGVATLASWHGVPIPTADKPVWMEHPPRPDYSMNKAFPNVRIKWEVQESGDMGSAVAIADGKVIYTNTNGDIKAVNQNTGKLIWKYTTKGKIYATPLVYEKYVVVPGTDGNVYCLDLRNGKRLWSQPTGKAIVSSAALYNNLAIIAGSDGHCRAWEIPTGKLRWEYAAIHGFVETRPLVQDGKVYFGSWGNNFYALDASTGKAAWTWTNGATNRMFSPAACWPVISGKQLFMVSPDRFMTVLNTDNGQEIWRFKDADNWVRESMGISEDNNRVYAKTMQGNILAFNARSQQRELLWQSPVQLGYDICPSPINEQKGIIYVPTNSGIVYALSAKDGALLWQHKFSNCLVNTVQPIDESTVITSSTDGKLLCLEINK</sequence>
<dbReference type="Pfam" id="PF13360">
    <property type="entry name" value="PQQ_2"/>
    <property type="match status" value="1"/>
</dbReference>
<keyword evidence="1" id="KW-0732">Signal</keyword>
<dbReference type="PROSITE" id="PS51257">
    <property type="entry name" value="PROKAR_LIPOPROTEIN"/>
    <property type="match status" value="1"/>
</dbReference>
<evidence type="ECO:0000313" key="5">
    <source>
        <dbReference type="Proteomes" id="UP001549749"/>
    </source>
</evidence>
<dbReference type="InterPro" id="IPR029052">
    <property type="entry name" value="Metallo-depent_PP-like"/>
</dbReference>
<comment type="caution">
    <text evidence="4">The sequence shown here is derived from an EMBL/GenBank/DDBJ whole genome shotgun (WGS) entry which is preliminary data.</text>
</comment>
<evidence type="ECO:0000313" key="4">
    <source>
        <dbReference type="EMBL" id="MET7000819.1"/>
    </source>
</evidence>
<reference evidence="4 5" key="1">
    <citation type="submission" date="2024-06" db="EMBL/GenBank/DDBJ databases">
        <title>Chitinophaga defluvii sp. nov., isolated from municipal sewage.</title>
        <authorList>
            <person name="Zhang L."/>
        </authorList>
    </citation>
    <scope>NUCLEOTIDE SEQUENCE [LARGE SCALE GENOMIC DNA]</scope>
    <source>
        <strain evidence="4 5">H8</strain>
    </source>
</reference>
<dbReference type="Gene3D" id="2.130.10.10">
    <property type="entry name" value="YVTN repeat-like/Quinoprotein amine dehydrogenase"/>
    <property type="match status" value="2"/>
</dbReference>
<feature type="signal peptide" evidence="1">
    <location>
        <begin position="1"/>
        <end position="24"/>
    </location>
</feature>
<dbReference type="InterPro" id="IPR011047">
    <property type="entry name" value="Quinoprotein_ADH-like_sf"/>
</dbReference>
<evidence type="ECO:0000256" key="1">
    <source>
        <dbReference type="SAM" id="SignalP"/>
    </source>
</evidence>
<dbReference type="PANTHER" id="PTHR34512:SF30">
    <property type="entry name" value="OUTER MEMBRANE PROTEIN ASSEMBLY FACTOR BAMB"/>
    <property type="match status" value="1"/>
</dbReference>